<dbReference type="EMBL" id="JXTC01000155">
    <property type="protein sequence ID" value="PON84916.1"/>
    <property type="molecule type" value="Genomic_DNA"/>
</dbReference>
<evidence type="ECO:0000313" key="2">
    <source>
        <dbReference type="Proteomes" id="UP000237000"/>
    </source>
</evidence>
<dbReference type="Proteomes" id="UP000237000">
    <property type="component" value="Unassembled WGS sequence"/>
</dbReference>
<reference evidence="2" key="1">
    <citation type="submission" date="2016-06" db="EMBL/GenBank/DDBJ databases">
        <title>Parallel loss of symbiosis genes in relatives of nitrogen-fixing non-legume Parasponia.</title>
        <authorList>
            <person name="Van Velzen R."/>
            <person name="Holmer R."/>
            <person name="Bu F."/>
            <person name="Rutten L."/>
            <person name="Van Zeijl A."/>
            <person name="Liu W."/>
            <person name="Santuari L."/>
            <person name="Cao Q."/>
            <person name="Sharma T."/>
            <person name="Shen D."/>
            <person name="Roswanjaya Y."/>
            <person name="Wardhani T."/>
            <person name="Kalhor M.S."/>
            <person name="Jansen J."/>
            <person name="Van den Hoogen J."/>
            <person name="Gungor B."/>
            <person name="Hartog M."/>
            <person name="Hontelez J."/>
            <person name="Verver J."/>
            <person name="Yang W.-C."/>
            <person name="Schijlen E."/>
            <person name="Repin R."/>
            <person name="Schilthuizen M."/>
            <person name="Schranz E."/>
            <person name="Heidstra R."/>
            <person name="Miyata K."/>
            <person name="Fedorova E."/>
            <person name="Kohlen W."/>
            <person name="Bisseling T."/>
            <person name="Smit S."/>
            <person name="Geurts R."/>
        </authorList>
    </citation>
    <scope>NUCLEOTIDE SEQUENCE [LARGE SCALE GENOMIC DNA]</scope>
    <source>
        <strain evidence="2">cv. RG33-2</strain>
    </source>
</reference>
<proteinExistence type="predicted"/>
<comment type="caution">
    <text evidence="1">The sequence shown here is derived from an EMBL/GenBank/DDBJ whole genome shotgun (WGS) entry which is preliminary data.</text>
</comment>
<evidence type="ECO:0000313" key="1">
    <source>
        <dbReference type="EMBL" id="PON84916.1"/>
    </source>
</evidence>
<name>A0A2P5EH94_TREOI</name>
<organism evidence="1 2">
    <name type="scientific">Trema orientale</name>
    <name type="common">Charcoal tree</name>
    <name type="synonym">Celtis orientalis</name>
    <dbReference type="NCBI Taxonomy" id="63057"/>
    <lineage>
        <taxon>Eukaryota</taxon>
        <taxon>Viridiplantae</taxon>
        <taxon>Streptophyta</taxon>
        <taxon>Embryophyta</taxon>
        <taxon>Tracheophyta</taxon>
        <taxon>Spermatophyta</taxon>
        <taxon>Magnoliopsida</taxon>
        <taxon>eudicotyledons</taxon>
        <taxon>Gunneridae</taxon>
        <taxon>Pentapetalae</taxon>
        <taxon>rosids</taxon>
        <taxon>fabids</taxon>
        <taxon>Rosales</taxon>
        <taxon>Cannabaceae</taxon>
        <taxon>Trema</taxon>
    </lineage>
</organism>
<sequence length="78" mass="8392">MWVGSGYPAGYNNKLRTDPFSLAILTSLIVDLNPLSDEVLKLCRSPLALLTTYLYAGQPPAPHMLGPTGCNQDSKTIA</sequence>
<dbReference type="OrthoDB" id="10365775at2759"/>
<protein>
    <submittedName>
        <fullName evidence="1">Uncharacterized protein</fullName>
    </submittedName>
</protein>
<dbReference type="AlphaFoldDB" id="A0A2P5EH94"/>
<accession>A0A2P5EH94</accession>
<keyword evidence="2" id="KW-1185">Reference proteome</keyword>
<gene>
    <name evidence="1" type="ORF">TorRG33x02_193140</name>
</gene>
<dbReference type="InParanoid" id="A0A2P5EH94"/>